<comment type="caution">
    <text evidence="1">The sequence shown here is derived from an EMBL/GenBank/DDBJ whole genome shotgun (WGS) entry which is preliminary data.</text>
</comment>
<evidence type="ECO:0000313" key="2">
    <source>
        <dbReference type="Proteomes" id="UP000693738"/>
    </source>
</evidence>
<gene>
    <name evidence="1" type="ORF">FEQUK3_LOCUS11548</name>
</gene>
<dbReference type="Proteomes" id="UP000693738">
    <property type="component" value="Unassembled WGS sequence"/>
</dbReference>
<organism evidence="1 2">
    <name type="scientific">Fusarium equiseti</name>
    <name type="common">Fusarium scirpi</name>
    <dbReference type="NCBI Taxonomy" id="61235"/>
    <lineage>
        <taxon>Eukaryota</taxon>
        <taxon>Fungi</taxon>
        <taxon>Dikarya</taxon>
        <taxon>Ascomycota</taxon>
        <taxon>Pezizomycotina</taxon>
        <taxon>Sordariomycetes</taxon>
        <taxon>Hypocreomycetidae</taxon>
        <taxon>Hypocreales</taxon>
        <taxon>Nectriaceae</taxon>
        <taxon>Fusarium</taxon>
        <taxon>Fusarium incarnatum-equiseti species complex</taxon>
    </lineage>
</organism>
<dbReference type="AlphaFoldDB" id="A0A8J2NPG1"/>
<evidence type="ECO:0000313" key="1">
    <source>
        <dbReference type="EMBL" id="CAG7565839.1"/>
    </source>
</evidence>
<sequence>MDSSDVRQVYDFELDRAAPTSLANYLPFCERIQWSTAIDCLIVAIRHIYCNRIVSLDLLKEFKLYEESEGANLILRHARHMFGLYPIQPSAVSRPKGIAIFIQNSSTAEVVKARLTLQTLISNRGLNMSSTEARIFRDVLPQFNHDYPLAMMLALDCNPAIRRYKAYFIAVLISGIAYRFKDADITLQDVKTVFRVSRHYGSSLPRHGTTWVILGLVRLPFSGAMASADTNQLTGIVEFSEDGVKAVRNTYVHLLYAIQEHGLHHDSLPFETAEDGLSKDNELRFHTDLFLNLARLQ</sequence>
<proteinExistence type="predicted"/>
<name>A0A8J2NPG1_FUSEQ</name>
<protein>
    <submittedName>
        <fullName evidence="1">Uncharacterized protein</fullName>
    </submittedName>
</protein>
<reference evidence="1" key="1">
    <citation type="submission" date="2021-05" db="EMBL/GenBank/DDBJ databases">
        <authorList>
            <person name="Khan N."/>
        </authorList>
    </citation>
    <scope>NUCLEOTIDE SEQUENCE</scope>
</reference>
<dbReference type="EMBL" id="CAJSTJ010000190">
    <property type="protein sequence ID" value="CAG7565839.1"/>
    <property type="molecule type" value="Genomic_DNA"/>
</dbReference>
<accession>A0A8J2NPG1</accession>